<dbReference type="Proteomes" id="UP000614601">
    <property type="component" value="Unassembled WGS sequence"/>
</dbReference>
<feature type="domain" description="KATNIP" evidence="1">
    <location>
        <begin position="302"/>
        <end position="592"/>
    </location>
</feature>
<dbReference type="AlphaFoldDB" id="A0A811JUV0"/>
<dbReference type="Proteomes" id="UP000783686">
    <property type="component" value="Unassembled WGS sequence"/>
</dbReference>
<comment type="caution">
    <text evidence="2">The sequence shown here is derived from an EMBL/GenBank/DDBJ whole genome shotgun (WGS) entry which is preliminary data.</text>
</comment>
<dbReference type="PANTHER" id="PTHR21534:SF0">
    <property type="entry name" value="KATANIN-INTERACTING PROTEIN"/>
    <property type="match status" value="1"/>
</dbReference>
<dbReference type="Pfam" id="PF14652">
    <property type="entry name" value="DUF4457"/>
    <property type="match status" value="2"/>
</dbReference>
<sequence>MNDNPAEVIFDGPPKSPSIDFAGFSIPELPRGKVLKLALAGPWDDPIYMGLNAIEIFCSNGARAEVENIESDANEEYGNLKNLLHCATCVSTDARDMWMCKYERVHLPVNLSLTFKEPTTIAMIRIWNYSESRVYALRGVRRMKMFLDEECIFNGEINCAFVDFDRRPLGDTILFTTNDEILTAIAQNDIFLNTVDEIPSLGSQMDLLSVEPSTSATMSPMLSPLTDTSIQRPLTGATSIHSSSSDINLAVSEKAVQINDVPTSIKFIEREEIHSDDEENLSEHFLENESGEGFVRGKLFHLELTANWGFPDAIGLTGIQFLGKDGEPLDNLDCTVRCSNDDESDDAKRLLNNRNLTCHPEDMFLTSFDVNKPAPTLSFQFAENIEISGISIWNYNATQELACAGVKCMQIYMNGKPIVNTVILRKAPGYVFFDYVQDIMFDRCHLFRPLTSRPSTNSISAFIFQVRLLSSWGDEFYIGLNGIELYNRRNQIIKLRPQNLAAFPESVNILPAVERDPRTSEKLIDGVNDTTKPQHMWLTPALPNSYARVFVIFDTPTYVSRIRIFNYRKTPTRGVRHVAISADDLIIYSGEVPLSTSADTGVLDVSLRELEDY</sequence>
<dbReference type="InterPro" id="IPR026704">
    <property type="entry name" value="KATNIP"/>
</dbReference>
<feature type="domain" description="KATNIP" evidence="1">
    <location>
        <begin position="25"/>
        <end position="158"/>
    </location>
</feature>
<proteinExistence type="predicted"/>
<accession>A0A811JUV0</accession>
<dbReference type="EMBL" id="CAJFDH010000001">
    <property type="protein sequence ID" value="CAD5207049.1"/>
    <property type="molecule type" value="Genomic_DNA"/>
</dbReference>
<keyword evidence="3" id="KW-1185">Reference proteome</keyword>
<gene>
    <name evidence="2" type="ORF">BOKJ2_LOCUS1733</name>
</gene>
<evidence type="ECO:0000313" key="3">
    <source>
        <dbReference type="Proteomes" id="UP000614601"/>
    </source>
</evidence>
<evidence type="ECO:0000313" key="2">
    <source>
        <dbReference type="EMBL" id="CAD5207049.1"/>
    </source>
</evidence>
<evidence type="ECO:0000259" key="1">
    <source>
        <dbReference type="Pfam" id="PF14652"/>
    </source>
</evidence>
<dbReference type="EMBL" id="CAJFCW020000001">
    <property type="protein sequence ID" value="CAG9084154.1"/>
    <property type="molecule type" value="Genomic_DNA"/>
</dbReference>
<organism evidence="2 3">
    <name type="scientific">Bursaphelenchus okinawaensis</name>
    <dbReference type="NCBI Taxonomy" id="465554"/>
    <lineage>
        <taxon>Eukaryota</taxon>
        <taxon>Metazoa</taxon>
        <taxon>Ecdysozoa</taxon>
        <taxon>Nematoda</taxon>
        <taxon>Chromadorea</taxon>
        <taxon>Rhabditida</taxon>
        <taxon>Tylenchina</taxon>
        <taxon>Tylenchomorpha</taxon>
        <taxon>Aphelenchoidea</taxon>
        <taxon>Aphelenchoididae</taxon>
        <taxon>Bursaphelenchus</taxon>
    </lineage>
</organism>
<reference evidence="2" key="1">
    <citation type="submission" date="2020-09" db="EMBL/GenBank/DDBJ databases">
        <authorList>
            <person name="Kikuchi T."/>
        </authorList>
    </citation>
    <scope>NUCLEOTIDE SEQUENCE</scope>
    <source>
        <strain evidence="2">SH1</strain>
    </source>
</reference>
<dbReference type="InterPro" id="IPR027859">
    <property type="entry name" value="KATNIP_dom"/>
</dbReference>
<dbReference type="PANTHER" id="PTHR21534">
    <property type="entry name" value="KATANIN-INTERACTING PROTEIN"/>
    <property type="match status" value="1"/>
</dbReference>
<protein>
    <recommendedName>
        <fullName evidence="1">KATNIP domain-containing protein</fullName>
    </recommendedName>
</protein>
<name>A0A811JUV0_9BILA</name>
<dbReference type="OrthoDB" id="304622at2759"/>